<feature type="domain" description="Glycoamylase-like" evidence="2">
    <location>
        <begin position="225"/>
        <end position="460"/>
    </location>
</feature>
<dbReference type="EMBL" id="JAMXLR010000026">
    <property type="protein sequence ID" value="MCO6043805.1"/>
    <property type="molecule type" value="Genomic_DNA"/>
</dbReference>
<comment type="caution">
    <text evidence="3">The sequence shown here is derived from an EMBL/GenBank/DDBJ whole genome shotgun (WGS) entry which is preliminary data.</text>
</comment>
<dbReference type="Gene3D" id="1.50.10.140">
    <property type="match status" value="1"/>
</dbReference>
<gene>
    <name evidence="3" type="ORF">NG895_07785</name>
</gene>
<name>A0A9X2F7L5_9BACT</name>
<protein>
    <recommendedName>
        <fullName evidence="2">Glycoamylase-like domain-containing protein</fullName>
    </recommendedName>
</protein>
<evidence type="ECO:0000313" key="4">
    <source>
        <dbReference type="Proteomes" id="UP001155241"/>
    </source>
</evidence>
<dbReference type="Pfam" id="PF10091">
    <property type="entry name" value="Glycoamylase"/>
    <property type="match status" value="1"/>
</dbReference>
<keyword evidence="1" id="KW-0732">Signal</keyword>
<sequence>MDSVRYSCCALLAMLAFGICGVASSQDIFLSPEAEQTRDNAFSREDNLLLDEVERGCFNYLWNEVGDPAGLVRDRLNANVSSVAAVGFQLSSLPIGVERGWISRHDAEKRATSILRALVEDQGNKKYGIYLHYVDQNSAKLRTDAPEVQTSTVDHALLQSGAIPAAIYFGGEVRELVDQLIDEADWKAYARDGDNLLSFGWRSQKLETLDADGELRPWVWHVSGAEEALCYLHAVAAPQQDHAIDAKVAYQLKRKVGQHSDLPPYVVTWNGAMFTYFFDHCWIDYRRYQADDPSKFGGNGPRVNWFENTRRAFLAHRQRCIEKSSQLASLGENRWGLGPCVGLNDMQQVGYLVPELLPNHSGMDQWLGGTVAPYVTASALPFMPEETLAALREMKNLKNEQGEPLAWRSPDKGGYGFLDSFNLQQGFAPQEYIAIDVGPMLLLMENARTGLIWNLFHQHPHVRRAVERLGWQPR</sequence>
<evidence type="ECO:0000259" key="2">
    <source>
        <dbReference type="Pfam" id="PF10091"/>
    </source>
</evidence>
<evidence type="ECO:0000313" key="3">
    <source>
        <dbReference type="EMBL" id="MCO6043805.1"/>
    </source>
</evidence>
<dbReference type="AlphaFoldDB" id="A0A9X2F7L5"/>
<dbReference type="Proteomes" id="UP001155241">
    <property type="component" value="Unassembled WGS sequence"/>
</dbReference>
<organism evidence="3 4">
    <name type="scientific">Aeoliella straminimaris</name>
    <dbReference type="NCBI Taxonomy" id="2954799"/>
    <lineage>
        <taxon>Bacteria</taxon>
        <taxon>Pseudomonadati</taxon>
        <taxon>Planctomycetota</taxon>
        <taxon>Planctomycetia</taxon>
        <taxon>Pirellulales</taxon>
        <taxon>Lacipirellulaceae</taxon>
        <taxon>Aeoliella</taxon>
    </lineage>
</organism>
<dbReference type="RefSeq" id="WP_252851910.1">
    <property type="nucleotide sequence ID" value="NZ_JAMXLR010000026.1"/>
</dbReference>
<proteinExistence type="predicted"/>
<feature type="chain" id="PRO_5040768559" description="Glycoamylase-like domain-containing protein" evidence="1">
    <location>
        <begin position="26"/>
        <end position="474"/>
    </location>
</feature>
<evidence type="ECO:0000256" key="1">
    <source>
        <dbReference type="SAM" id="SignalP"/>
    </source>
</evidence>
<accession>A0A9X2F7L5</accession>
<reference evidence="3" key="1">
    <citation type="submission" date="2022-06" db="EMBL/GenBank/DDBJ databases">
        <title>Aeoliella straminimaris, a novel planctomycete from sediments.</title>
        <authorList>
            <person name="Vitorino I.R."/>
            <person name="Lage O.M."/>
        </authorList>
    </citation>
    <scope>NUCLEOTIDE SEQUENCE</scope>
    <source>
        <strain evidence="3">ICT_H6.2</strain>
    </source>
</reference>
<feature type="signal peptide" evidence="1">
    <location>
        <begin position="1"/>
        <end position="25"/>
    </location>
</feature>
<dbReference type="InterPro" id="IPR019282">
    <property type="entry name" value="Glycoamylase-like_cons_dom"/>
</dbReference>
<keyword evidence="4" id="KW-1185">Reference proteome</keyword>